<evidence type="ECO:0000313" key="1">
    <source>
        <dbReference type="EMBL" id="MEM5403983.1"/>
    </source>
</evidence>
<organism evidence="1 2">
    <name type="scientific">Paraburkholderia unamae</name>
    <dbReference type="NCBI Taxonomy" id="219649"/>
    <lineage>
        <taxon>Bacteria</taxon>
        <taxon>Pseudomonadati</taxon>
        <taxon>Pseudomonadota</taxon>
        <taxon>Betaproteobacteria</taxon>
        <taxon>Burkholderiales</taxon>
        <taxon>Burkholderiaceae</taxon>
        <taxon>Paraburkholderia</taxon>
    </lineage>
</organism>
<dbReference type="Proteomes" id="UP001392318">
    <property type="component" value="Unassembled WGS sequence"/>
</dbReference>
<reference evidence="1" key="1">
    <citation type="submission" date="2024-01" db="EMBL/GenBank/DDBJ databases">
        <title>The diversity of rhizobia nodulating Mimosa spp. in eleven states of Brazil covering several biomes is determined by host plant, location, and edaphic factors.</title>
        <authorList>
            <person name="Rouws L."/>
            <person name="Barauna A."/>
            <person name="Beukes C."/>
            <person name="De Faria S.M."/>
            <person name="Gross E."/>
            <person name="Dos Reis Junior F.B."/>
            <person name="Simon M."/>
            <person name="Maluk M."/>
            <person name="Odee D.W."/>
            <person name="Kenicer G."/>
            <person name="Young J.P.W."/>
            <person name="Reis V.M."/>
            <person name="Zilli J."/>
            <person name="James E.K."/>
        </authorList>
    </citation>
    <scope>NUCLEOTIDE SEQUENCE</scope>
    <source>
        <strain evidence="1">JPY452</strain>
    </source>
</reference>
<evidence type="ECO:0000313" key="2">
    <source>
        <dbReference type="Proteomes" id="UP001392318"/>
    </source>
</evidence>
<protein>
    <submittedName>
        <fullName evidence="1">Cupin domain-containing protein</fullName>
    </submittedName>
</protein>
<proteinExistence type="predicted"/>
<comment type="caution">
    <text evidence="1">The sequence shown here is derived from an EMBL/GenBank/DDBJ whole genome shotgun (WGS) entry which is preliminary data.</text>
</comment>
<keyword evidence="2" id="KW-1185">Reference proteome</keyword>
<gene>
    <name evidence="1" type="ORF">VSR83_28810</name>
</gene>
<sequence length="121" mass="12986">MKLSKADLDGAVFNRKDAQKSVENGTQMTDVVGFTSPDKAYQTGVFKSGPSHEVIKGPQGLAYTEFLYFLSGGVKLTSSDGSVLNVGTGEAVTLPKGWTGQFDTQGYTKLYVTYSAEDTKQ</sequence>
<dbReference type="EMBL" id="JAYMRU010000025">
    <property type="protein sequence ID" value="MEM5403983.1"/>
    <property type="molecule type" value="Genomic_DNA"/>
</dbReference>
<name>A0ACC6RQQ5_9BURK</name>
<accession>A0ACC6RQQ5</accession>